<dbReference type="AlphaFoldDB" id="A0A7J6XRY8"/>
<protein>
    <submittedName>
        <fullName evidence="2">Uncharacterized protein</fullName>
    </submittedName>
</protein>
<accession>A0A7J6XRY8</accession>
<evidence type="ECO:0000313" key="3">
    <source>
        <dbReference type="Proteomes" id="UP000583944"/>
    </source>
</evidence>
<proteinExistence type="predicted"/>
<feature type="compositionally biased region" description="Basic residues" evidence="1">
    <location>
        <begin position="91"/>
        <end position="110"/>
    </location>
</feature>
<dbReference type="EMBL" id="JABDHM010000160">
    <property type="protein sequence ID" value="KAF5217013.1"/>
    <property type="molecule type" value="Genomic_DNA"/>
</dbReference>
<feature type="region of interest" description="Disordered" evidence="1">
    <location>
        <begin position="91"/>
        <end position="117"/>
    </location>
</feature>
<dbReference type="VEuPathDB" id="TriTrypDB:ECC02_010165"/>
<comment type="caution">
    <text evidence="2">The sequence shown here is derived from an EMBL/GenBank/DDBJ whole genome shotgun (WGS) entry which is preliminary data.</text>
</comment>
<evidence type="ECO:0000313" key="2">
    <source>
        <dbReference type="EMBL" id="KAF5217013.1"/>
    </source>
</evidence>
<organism evidence="2 3">
    <name type="scientific">Trypanosoma cruzi</name>
    <dbReference type="NCBI Taxonomy" id="5693"/>
    <lineage>
        <taxon>Eukaryota</taxon>
        <taxon>Discoba</taxon>
        <taxon>Euglenozoa</taxon>
        <taxon>Kinetoplastea</taxon>
        <taxon>Metakinetoplastina</taxon>
        <taxon>Trypanosomatida</taxon>
        <taxon>Trypanosomatidae</taxon>
        <taxon>Trypanosoma</taxon>
        <taxon>Schizotrypanum</taxon>
    </lineage>
</organism>
<gene>
    <name evidence="2" type="ORF">ECC02_010165</name>
</gene>
<sequence length="229" mass="27056">MMRIKKRGKRKKKRKRTTRQRSMRRKRRKTLVPAPQRGCQQAVKSSQFHLLARREHRIIQISKAPKQLETMIQQLMLQGQEKKNKMKIKMPIRKKHQSKPQPRKLQRRRLSTVTAAPRSPTPPPLFCFLLLLRVRRLLWWPRESEGERAMHRPHTHSSFSHSLCVSPCMDSRPHLIPRGTHIMCPLYICMHTHACPLVLSFARHAPLPSCLAVWAEHCNCFCFVLFPLH</sequence>
<feature type="compositionally biased region" description="Basic residues" evidence="1">
    <location>
        <begin position="1"/>
        <end position="30"/>
    </location>
</feature>
<name>A0A7J6XRY8_TRYCR</name>
<evidence type="ECO:0000256" key="1">
    <source>
        <dbReference type="SAM" id="MobiDB-lite"/>
    </source>
</evidence>
<reference evidence="2 3" key="1">
    <citation type="journal article" date="2019" name="Genome Biol. Evol.">
        <title>Nanopore Sequencing Significantly Improves Genome Assembly of the Protozoan Parasite Trypanosoma cruzi.</title>
        <authorList>
            <person name="Diaz-Viraque F."/>
            <person name="Pita S."/>
            <person name="Greif G."/>
            <person name="de Souza R.C.M."/>
            <person name="Iraola G."/>
            <person name="Robello C."/>
        </authorList>
    </citation>
    <scope>NUCLEOTIDE SEQUENCE [LARGE SCALE GENOMIC DNA]</scope>
    <source>
        <strain evidence="2 3">Berenice</strain>
    </source>
</reference>
<feature type="region of interest" description="Disordered" evidence="1">
    <location>
        <begin position="1"/>
        <end position="36"/>
    </location>
</feature>
<dbReference type="Proteomes" id="UP000583944">
    <property type="component" value="Unassembled WGS sequence"/>
</dbReference>